<evidence type="ECO:0000313" key="2">
    <source>
        <dbReference type="EnsemblPlants" id="AUR62041674-RA:cds"/>
    </source>
</evidence>
<reference evidence="2" key="1">
    <citation type="journal article" date="2017" name="Nature">
        <title>The genome of Chenopodium quinoa.</title>
        <authorList>
            <person name="Jarvis D.E."/>
            <person name="Ho Y.S."/>
            <person name="Lightfoot D.J."/>
            <person name="Schmoeckel S.M."/>
            <person name="Li B."/>
            <person name="Borm T.J.A."/>
            <person name="Ohyanagi H."/>
            <person name="Mineta K."/>
            <person name="Michell C.T."/>
            <person name="Saber N."/>
            <person name="Kharbatia N.M."/>
            <person name="Rupper R.R."/>
            <person name="Sharp A.R."/>
            <person name="Dally N."/>
            <person name="Boughton B.A."/>
            <person name="Woo Y.H."/>
            <person name="Gao G."/>
            <person name="Schijlen E.G.W.M."/>
            <person name="Guo X."/>
            <person name="Momin A.A."/>
            <person name="Negrao S."/>
            <person name="Al-Babili S."/>
            <person name="Gehring C."/>
            <person name="Roessner U."/>
            <person name="Jung C."/>
            <person name="Murphy K."/>
            <person name="Arold S.T."/>
            <person name="Gojobori T."/>
            <person name="van der Linden C.G."/>
            <person name="van Loo E.N."/>
            <person name="Jellen E.N."/>
            <person name="Maughan P.J."/>
            <person name="Tester M."/>
        </authorList>
    </citation>
    <scope>NUCLEOTIDE SEQUENCE [LARGE SCALE GENOMIC DNA]</scope>
    <source>
        <strain evidence="2">cv. PI 614886</strain>
    </source>
</reference>
<keyword evidence="3" id="KW-1185">Reference proteome</keyword>
<dbReference type="Proteomes" id="UP000596660">
    <property type="component" value="Unplaced"/>
</dbReference>
<dbReference type="PROSITE" id="PS50878">
    <property type="entry name" value="RT_POL"/>
    <property type="match status" value="1"/>
</dbReference>
<dbReference type="AlphaFoldDB" id="A0A803N7C0"/>
<evidence type="ECO:0000313" key="3">
    <source>
        <dbReference type="Proteomes" id="UP000596660"/>
    </source>
</evidence>
<accession>A0A803N7C0</accession>
<dbReference type="InterPro" id="IPR036691">
    <property type="entry name" value="Endo/exonu/phosph_ase_sf"/>
</dbReference>
<dbReference type="PANTHER" id="PTHR33116:SF78">
    <property type="entry name" value="OS12G0587133 PROTEIN"/>
    <property type="match status" value="1"/>
</dbReference>
<dbReference type="SUPFAM" id="SSF56672">
    <property type="entry name" value="DNA/RNA polymerases"/>
    <property type="match status" value="1"/>
</dbReference>
<dbReference type="Gene3D" id="3.60.10.10">
    <property type="entry name" value="Endonuclease/exonuclease/phosphatase"/>
    <property type="match status" value="1"/>
</dbReference>
<organism evidence="2 3">
    <name type="scientific">Chenopodium quinoa</name>
    <name type="common">Quinoa</name>
    <dbReference type="NCBI Taxonomy" id="63459"/>
    <lineage>
        <taxon>Eukaryota</taxon>
        <taxon>Viridiplantae</taxon>
        <taxon>Streptophyta</taxon>
        <taxon>Embryophyta</taxon>
        <taxon>Tracheophyta</taxon>
        <taxon>Spermatophyta</taxon>
        <taxon>Magnoliopsida</taxon>
        <taxon>eudicotyledons</taxon>
        <taxon>Gunneridae</taxon>
        <taxon>Pentapetalae</taxon>
        <taxon>Caryophyllales</taxon>
        <taxon>Chenopodiaceae</taxon>
        <taxon>Chenopodioideae</taxon>
        <taxon>Atripliceae</taxon>
        <taxon>Chenopodium</taxon>
    </lineage>
</organism>
<dbReference type="SUPFAM" id="SSF56219">
    <property type="entry name" value="DNase I-like"/>
    <property type="match status" value="1"/>
</dbReference>
<dbReference type="OMA" id="HEMIHRI"/>
<dbReference type="CDD" id="cd01650">
    <property type="entry name" value="RT_nLTR_like"/>
    <property type="match status" value="1"/>
</dbReference>
<dbReference type="InterPro" id="IPR000477">
    <property type="entry name" value="RT_dom"/>
</dbReference>
<dbReference type="Gramene" id="AUR62041674-RA">
    <property type="protein sequence ID" value="AUR62041674-RA:cds"/>
    <property type="gene ID" value="AUR62041674"/>
</dbReference>
<sequence length="736" mass="83551">MVVDSSNIIDIVFLSETKTSAASLNPIFQSWGFNNKSILDSIDAKGGIYLCWNKNVIVKVLFRDSNYFFCSINDEFKYFSYALFVYGSPYLCDRQSFWDTLRAIIWAHPGNLLVAGDFNQIVNLNQKLGGATFIPGATQFTKWKIECGHSDIPSHGVRYTWTNNKENDDAILRPWTDHMVMIIGEAYIPTPLLLTCPFLSQTTALSLFPPGNPFKKEKTLQAGSVVFRLQGEGFMLKEMNETYIALVPKINNPEMVSEFRPISLCNTSYKIILKCLVKRLRSIIGDLVGDNQKAFVLGRAVNDSCCIGHEMIHRIKKKASSGSYESIFKVDLNKAYDRIKLSFIEKVLTQMNFLGKWIKWIMQCISTASYRIHINGEPSRKIVPNAGLRQGDPLSPYLFILCMEVLSIRLNYLQHAASIKGIKFSRSGASISHLFFADDALFFLKADIKNFSAMKKVLDQFCELSGEMVNLNKSEHMGTYLGCPMDVDGRSTNAFNDIVSKITCKLSSWKFLSLSQAGKLVLINGILVAMASHILSAYLLPKCIMRKISLLILKFWRSSSMDNRPNNWRKTSLLEQHKHDGGIGLRNINNLNLALVFKQAWSIFSNPQLHVSKVFKAKYRDDWFDKGRKRESKSIMSWGARSIFKSIYHLKGGLKRVVANGVSTRIEEDWWVTKNIIKCKDDDAANNESKPMLVSDLLDSQGSWQTGLVWRWFKPAIAIDILALNPEQYISEDSWD</sequence>
<protein>
    <recommendedName>
        <fullName evidence="1">Reverse transcriptase domain-containing protein</fullName>
    </recommendedName>
</protein>
<feature type="domain" description="Reverse transcriptase" evidence="1">
    <location>
        <begin position="228"/>
        <end position="514"/>
    </location>
</feature>
<reference evidence="2" key="2">
    <citation type="submission" date="2021-03" db="UniProtKB">
        <authorList>
            <consortium name="EnsemblPlants"/>
        </authorList>
    </citation>
    <scope>IDENTIFICATION</scope>
</reference>
<dbReference type="Pfam" id="PF00078">
    <property type="entry name" value="RVT_1"/>
    <property type="match status" value="1"/>
</dbReference>
<proteinExistence type="predicted"/>
<dbReference type="PANTHER" id="PTHR33116">
    <property type="entry name" value="REVERSE TRANSCRIPTASE ZINC-BINDING DOMAIN-CONTAINING PROTEIN-RELATED-RELATED"/>
    <property type="match status" value="1"/>
</dbReference>
<evidence type="ECO:0000259" key="1">
    <source>
        <dbReference type="PROSITE" id="PS50878"/>
    </source>
</evidence>
<dbReference type="InterPro" id="IPR043502">
    <property type="entry name" value="DNA/RNA_pol_sf"/>
</dbReference>
<name>A0A803N7C0_CHEQI</name>
<dbReference type="EnsemblPlants" id="AUR62041674-RA">
    <property type="protein sequence ID" value="AUR62041674-RA:cds"/>
    <property type="gene ID" value="AUR62041674"/>
</dbReference>